<gene>
    <name evidence="2" type="ORF">NCTC11388_03757</name>
</gene>
<protein>
    <submittedName>
        <fullName evidence="2">Uncharacterized protein</fullName>
    </submittedName>
</protein>
<evidence type="ECO:0000256" key="1">
    <source>
        <dbReference type="SAM" id="SignalP"/>
    </source>
</evidence>
<evidence type="ECO:0000313" key="3">
    <source>
        <dbReference type="Proteomes" id="UP000254893"/>
    </source>
</evidence>
<dbReference type="EMBL" id="UGYW01000002">
    <property type="protein sequence ID" value="SUJ25661.1"/>
    <property type="molecule type" value="Genomic_DNA"/>
</dbReference>
<accession>A0A380CQI0</accession>
<evidence type="ECO:0000313" key="2">
    <source>
        <dbReference type="EMBL" id="SUJ25661.1"/>
    </source>
</evidence>
<keyword evidence="1" id="KW-0732">Signal</keyword>
<dbReference type="RefSeq" id="WP_115171162.1">
    <property type="nucleotide sequence ID" value="NZ_UGYW01000002.1"/>
</dbReference>
<proteinExistence type="predicted"/>
<feature type="chain" id="PRO_5017061306" evidence="1">
    <location>
        <begin position="24"/>
        <end position="200"/>
    </location>
</feature>
<dbReference type="AlphaFoldDB" id="A0A380CQI0"/>
<name>A0A380CQI0_SPHSI</name>
<dbReference type="Proteomes" id="UP000254893">
    <property type="component" value="Unassembled WGS sequence"/>
</dbReference>
<sequence>MNFLYSRKSMTAIVVASICAAFVACNSYKFYQNKDYSFYQPDFQLSDTSMLRTDGVYVLQKIWTSQRDTKRTVTAKEREIYKFYPAGQVNMVLDPDDTISRKDAYAAAFNNSIADQIAKKSRTLFQSYYKTEGDRLVVQRMNTPLAQFNYTYFTVKKDTLIQVSSTIDGGGQIRDKYYTDYYKAYYIFVPVKDTFTTPNW</sequence>
<organism evidence="2 3">
    <name type="scientific">Sphingobacterium spiritivorum</name>
    <name type="common">Flavobacterium spiritivorum</name>
    <dbReference type="NCBI Taxonomy" id="258"/>
    <lineage>
        <taxon>Bacteria</taxon>
        <taxon>Pseudomonadati</taxon>
        <taxon>Bacteroidota</taxon>
        <taxon>Sphingobacteriia</taxon>
        <taxon>Sphingobacteriales</taxon>
        <taxon>Sphingobacteriaceae</taxon>
        <taxon>Sphingobacterium</taxon>
    </lineage>
</organism>
<feature type="signal peptide" evidence="1">
    <location>
        <begin position="1"/>
        <end position="23"/>
    </location>
</feature>
<reference evidence="2 3" key="1">
    <citation type="submission" date="2018-06" db="EMBL/GenBank/DDBJ databases">
        <authorList>
            <consortium name="Pathogen Informatics"/>
            <person name="Doyle S."/>
        </authorList>
    </citation>
    <scope>NUCLEOTIDE SEQUENCE [LARGE SCALE GENOMIC DNA]</scope>
    <source>
        <strain evidence="2 3">NCTC11388</strain>
    </source>
</reference>
<dbReference type="PROSITE" id="PS51257">
    <property type="entry name" value="PROKAR_LIPOPROTEIN"/>
    <property type="match status" value="1"/>
</dbReference>